<comment type="caution">
    <text evidence="14">The sequence shown here is derived from an EMBL/GenBank/DDBJ whole genome shotgun (WGS) entry which is preliminary data.</text>
</comment>
<keyword evidence="11 12" id="KW-0472">Membrane</keyword>
<name>A0A8J7YM60_9EURY</name>
<evidence type="ECO:0000313" key="14">
    <source>
        <dbReference type="EMBL" id="MBX0305344.1"/>
    </source>
</evidence>
<evidence type="ECO:0000256" key="11">
    <source>
        <dbReference type="ARBA" id="ARBA00023136"/>
    </source>
</evidence>
<evidence type="ECO:0000256" key="6">
    <source>
        <dbReference type="ARBA" id="ARBA00022723"/>
    </source>
</evidence>
<accession>A0A8J7YM60</accession>
<protein>
    <recommendedName>
        <fullName evidence="3">RING-type E3 ubiquitin transferase</fullName>
        <ecNumber evidence="3">2.3.2.27</ecNumber>
    </recommendedName>
</protein>
<dbReference type="AlphaFoldDB" id="A0A8J7YM60"/>
<feature type="domain" description="E3 Ubiquitin ligase MUL1-like" evidence="13">
    <location>
        <begin position="99"/>
        <end position="243"/>
    </location>
</feature>
<evidence type="ECO:0000256" key="12">
    <source>
        <dbReference type="SAM" id="Phobius"/>
    </source>
</evidence>
<dbReference type="InterPro" id="IPR022170">
    <property type="entry name" value="MUL1-like"/>
</dbReference>
<evidence type="ECO:0000256" key="2">
    <source>
        <dbReference type="ARBA" id="ARBA00004141"/>
    </source>
</evidence>
<evidence type="ECO:0000313" key="15">
    <source>
        <dbReference type="Proteomes" id="UP000783863"/>
    </source>
</evidence>
<keyword evidence="8" id="KW-0833">Ubl conjugation pathway</keyword>
<sequence length="268" mass="28835">MMVDTVAAALGGLLQSGTAERTVGYLLVVGVGLYIVYSGFSTWQRKRLIQDTPTETVEAAAVGRTELEGRGYPIQASVTRPFSDEECLVAEYRVERYDSNDDGGKWKTIDSGTIAPAFELDDGTGQMRVDPDTDTTLEFEAEHEEQVRVGANEQTPPAVADFLELYSTVGVPHTDGVTGPNEEQRYTSRWIPIGAKLYVLGAAERAETDEGTTNGLVLRRDDASGEFIVSAKPARELIGTARWVAPAKMAAGLAVSTAGVYLLLTGPL</sequence>
<keyword evidence="10 12" id="KW-1133">Transmembrane helix</keyword>
<evidence type="ECO:0000256" key="4">
    <source>
        <dbReference type="ARBA" id="ARBA00022679"/>
    </source>
</evidence>
<evidence type="ECO:0000256" key="8">
    <source>
        <dbReference type="ARBA" id="ARBA00022786"/>
    </source>
</evidence>
<comment type="subcellular location">
    <subcellularLocation>
        <location evidence="2">Membrane</location>
        <topology evidence="2">Multi-pass membrane protein</topology>
    </subcellularLocation>
</comment>
<feature type="transmembrane region" description="Helical" evidence="12">
    <location>
        <begin position="22"/>
        <end position="40"/>
    </location>
</feature>
<evidence type="ECO:0000256" key="9">
    <source>
        <dbReference type="ARBA" id="ARBA00022833"/>
    </source>
</evidence>
<keyword evidence="7" id="KW-0863">Zinc-finger</keyword>
<evidence type="ECO:0000256" key="3">
    <source>
        <dbReference type="ARBA" id="ARBA00012483"/>
    </source>
</evidence>
<comment type="catalytic activity">
    <reaction evidence="1">
        <text>S-ubiquitinyl-[E2 ubiquitin-conjugating enzyme]-L-cysteine + [acceptor protein]-L-lysine = [E2 ubiquitin-conjugating enzyme]-L-cysteine + N(6)-ubiquitinyl-[acceptor protein]-L-lysine.</text>
        <dbReference type="EC" id="2.3.2.27"/>
    </reaction>
</comment>
<dbReference type="RefSeq" id="WP_220589580.1">
    <property type="nucleotide sequence ID" value="NZ_RKLQ01000003.1"/>
</dbReference>
<proteinExistence type="predicted"/>
<gene>
    <name evidence="14" type="ORF">EGD98_16915</name>
</gene>
<dbReference type="Proteomes" id="UP000783863">
    <property type="component" value="Unassembled WGS sequence"/>
</dbReference>
<reference evidence="14" key="1">
    <citation type="submission" date="2021-06" db="EMBL/GenBank/DDBJ databases">
        <title>Halomicroarcula sp. F24A a new haloarchaeum isolated from saline soil.</title>
        <authorList>
            <person name="Duran-Viseras A."/>
            <person name="Sanchez-Porro C."/>
            <person name="Ventosa A."/>
        </authorList>
    </citation>
    <scope>NUCLEOTIDE SEQUENCE</scope>
    <source>
        <strain evidence="14">F24A</strain>
    </source>
</reference>
<dbReference type="GO" id="GO:0008270">
    <property type="term" value="F:zinc ion binding"/>
    <property type="evidence" value="ECO:0007669"/>
    <property type="project" value="UniProtKB-KW"/>
</dbReference>
<dbReference type="EC" id="2.3.2.27" evidence="3"/>
<evidence type="ECO:0000256" key="5">
    <source>
        <dbReference type="ARBA" id="ARBA00022692"/>
    </source>
</evidence>
<dbReference type="GO" id="GO:0061630">
    <property type="term" value="F:ubiquitin protein ligase activity"/>
    <property type="evidence" value="ECO:0007669"/>
    <property type="project" value="UniProtKB-EC"/>
</dbReference>
<keyword evidence="15" id="KW-1185">Reference proteome</keyword>
<keyword evidence="4" id="KW-0808">Transferase</keyword>
<evidence type="ECO:0000256" key="1">
    <source>
        <dbReference type="ARBA" id="ARBA00000900"/>
    </source>
</evidence>
<organism evidence="14 15">
    <name type="scientific">Haloarcula salinisoli</name>
    <dbReference type="NCBI Taxonomy" id="2487746"/>
    <lineage>
        <taxon>Archaea</taxon>
        <taxon>Methanobacteriati</taxon>
        <taxon>Methanobacteriota</taxon>
        <taxon>Stenosarchaea group</taxon>
        <taxon>Halobacteria</taxon>
        <taxon>Halobacteriales</taxon>
        <taxon>Haloarculaceae</taxon>
        <taxon>Haloarcula</taxon>
    </lineage>
</organism>
<dbReference type="GO" id="GO:0016567">
    <property type="term" value="P:protein ubiquitination"/>
    <property type="evidence" value="ECO:0007669"/>
    <property type="project" value="InterPro"/>
</dbReference>
<dbReference type="GO" id="GO:0016020">
    <property type="term" value="C:membrane"/>
    <property type="evidence" value="ECO:0007669"/>
    <property type="project" value="UniProtKB-SubCell"/>
</dbReference>
<keyword evidence="5 12" id="KW-0812">Transmembrane</keyword>
<evidence type="ECO:0000256" key="10">
    <source>
        <dbReference type="ARBA" id="ARBA00022989"/>
    </source>
</evidence>
<dbReference type="EMBL" id="RKLQ01000003">
    <property type="protein sequence ID" value="MBX0305344.1"/>
    <property type="molecule type" value="Genomic_DNA"/>
</dbReference>
<evidence type="ECO:0000259" key="13">
    <source>
        <dbReference type="Pfam" id="PF12483"/>
    </source>
</evidence>
<evidence type="ECO:0000256" key="7">
    <source>
        <dbReference type="ARBA" id="ARBA00022771"/>
    </source>
</evidence>
<keyword evidence="9" id="KW-0862">Zinc</keyword>
<dbReference type="Pfam" id="PF12483">
    <property type="entry name" value="GIDE"/>
    <property type="match status" value="1"/>
</dbReference>
<keyword evidence="6" id="KW-0479">Metal-binding</keyword>